<reference evidence="3" key="2">
    <citation type="journal article" date="2016" name="Genome Announc.">
        <title>Draft Genome Sequences of Two Novel Amoeba-Resistant Intranuclear Bacteria, 'Candidatus Berkiella cookevillensis' and 'Candidatus Berkiella aquae'.</title>
        <authorList>
            <person name="Mehari Y.T."/>
            <person name="Arivett B.A."/>
            <person name="Farone A.L."/>
            <person name="Gunderson J.H."/>
            <person name="Farone M.B."/>
        </authorList>
    </citation>
    <scope>NUCLEOTIDE SEQUENCE</scope>
    <source>
        <strain evidence="3">CC99</strain>
    </source>
</reference>
<reference evidence="3" key="3">
    <citation type="submission" date="2021-06" db="EMBL/GenBank/DDBJ databases">
        <title>Genomic Description and Analysis of Intracellular Bacteria, Candidatus Berkiella cookevillensis and Candidatus Berkiella aquae.</title>
        <authorList>
            <person name="Kidane D.T."/>
            <person name="Mehari Y.T."/>
            <person name="Rice F.C."/>
            <person name="Arivett B.A."/>
            <person name="Farone A.L."/>
            <person name="Berk S.G."/>
            <person name="Farone M.B."/>
        </authorList>
    </citation>
    <scope>NUCLEOTIDE SEQUENCE</scope>
    <source>
        <strain evidence="3">CC99</strain>
    </source>
</reference>
<dbReference type="Pfam" id="PF06794">
    <property type="entry name" value="UPF0270"/>
    <property type="match status" value="1"/>
</dbReference>
<sequence>MAIDIPYQEIPEATLICMLEEFVTREGTNYGEKEFLLDELVEQLKQQLISHRAMIQYDEISETFNIVSTENQSYQK</sequence>
<dbReference type="InterPro" id="IPR010648">
    <property type="entry name" value="UPF0270"/>
</dbReference>
<dbReference type="STRING" id="437022.CC99x_00942"/>
<comment type="caution">
    <text evidence="2">The sequence shown here is derived from an EMBL/GenBank/DDBJ whole genome shotgun (WGS) entry which is preliminary data.</text>
</comment>
<reference evidence="2" key="1">
    <citation type="submission" date="2015-09" db="EMBL/GenBank/DDBJ databases">
        <title>Draft Genome Sequences of Two Novel Amoeba-resistant Intranuclear Bacteria, Candidatus Berkiella cookevillensis and Candidatus Berkiella aquae.</title>
        <authorList>
            <person name="Mehari Y.T."/>
            <person name="Arivett B.A."/>
            <person name="Farone A.L."/>
            <person name="Gunderson J.H."/>
            <person name="Farone M.B."/>
        </authorList>
    </citation>
    <scope>NUCLEOTIDE SEQUENCE [LARGE SCALE GENOMIC DNA]</scope>
    <source>
        <strain evidence="2">CC99</strain>
    </source>
</reference>
<dbReference type="Gene3D" id="1.10.10.610">
    <property type="entry name" value="YehU-like"/>
    <property type="match status" value="1"/>
</dbReference>
<gene>
    <name evidence="2" type="ORF">CC99x_00942</name>
    <name evidence="3" type="ORF">CC99x_010355</name>
</gene>
<dbReference type="EMBL" id="LKHV02000001">
    <property type="protein sequence ID" value="MCS5709306.1"/>
    <property type="molecule type" value="Genomic_DNA"/>
</dbReference>
<name>A0A0Q9YP04_9GAMM</name>
<dbReference type="RefSeq" id="WP_200953425.1">
    <property type="nucleotide sequence ID" value="NZ_LKHV02000001.1"/>
</dbReference>
<keyword evidence="4" id="KW-1185">Reference proteome</keyword>
<evidence type="ECO:0000256" key="1">
    <source>
        <dbReference type="ARBA" id="ARBA00006450"/>
    </source>
</evidence>
<comment type="similarity">
    <text evidence="1">Belongs to the UPF0270 family.</text>
</comment>
<dbReference type="AlphaFoldDB" id="A0A0Q9YP04"/>
<proteinExistence type="inferred from homology"/>
<dbReference type="Proteomes" id="UP000051494">
    <property type="component" value="Unassembled WGS sequence"/>
</dbReference>
<protein>
    <submittedName>
        <fullName evidence="3">YheU family protein</fullName>
    </submittedName>
</protein>
<evidence type="ECO:0000313" key="3">
    <source>
        <dbReference type="EMBL" id="MCS5709306.1"/>
    </source>
</evidence>
<evidence type="ECO:0000313" key="2">
    <source>
        <dbReference type="EMBL" id="KRG18954.1"/>
    </source>
</evidence>
<organism evidence="2">
    <name type="scientific">Candidatus Berkiella cookevillensis</name>
    <dbReference type="NCBI Taxonomy" id="437022"/>
    <lineage>
        <taxon>Bacteria</taxon>
        <taxon>Pseudomonadati</taxon>
        <taxon>Pseudomonadota</taxon>
        <taxon>Gammaproteobacteria</taxon>
        <taxon>Candidatus Berkiellales</taxon>
        <taxon>Candidatus Berkiellaceae</taxon>
        <taxon>Candidatus Berkiella</taxon>
    </lineage>
</organism>
<dbReference type="EMBL" id="LKHV01000004">
    <property type="protein sequence ID" value="KRG18954.1"/>
    <property type="molecule type" value="Genomic_DNA"/>
</dbReference>
<accession>A0A0Q9YP04</accession>
<dbReference type="SUPFAM" id="SSF118001">
    <property type="entry name" value="YehU-like"/>
    <property type="match status" value="1"/>
</dbReference>
<evidence type="ECO:0000313" key="4">
    <source>
        <dbReference type="Proteomes" id="UP000051494"/>
    </source>
</evidence>
<dbReference type="InterPro" id="IPR036685">
    <property type="entry name" value="YehU-like_sf"/>
</dbReference>